<name>A0ABS8RZU0_DATST</name>
<dbReference type="Pfam" id="PF18913">
    <property type="entry name" value="FBPase_C"/>
    <property type="match status" value="1"/>
</dbReference>
<organism evidence="7 8">
    <name type="scientific">Datura stramonium</name>
    <name type="common">Jimsonweed</name>
    <name type="synonym">Common thornapple</name>
    <dbReference type="NCBI Taxonomy" id="4076"/>
    <lineage>
        <taxon>Eukaryota</taxon>
        <taxon>Viridiplantae</taxon>
        <taxon>Streptophyta</taxon>
        <taxon>Embryophyta</taxon>
        <taxon>Tracheophyta</taxon>
        <taxon>Spermatophyta</taxon>
        <taxon>Magnoliopsida</taxon>
        <taxon>eudicotyledons</taxon>
        <taxon>Gunneridae</taxon>
        <taxon>Pentapetalae</taxon>
        <taxon>asterids</taxon>
        <taxon>lamiids</taxon>
        <taxon>Solanales</taxon>
        <taxon>Solanaceae</taxon>
        <taxon>Solanoideae</taxon>
        <taxon>Datureae</taxon>
        <taxon>Datura</taxon>
    </lineage>
</organism>
<dbReference type="InterPro" id="IPR023079">
    <property type="entry name" value="SBPase"/>
</dbReference>
<dbReference type="InterPro" id="IPR006447">
    <property type="entry name" value="Myb_dom_plants"/>
</dbReference>
<dbReference type="Proteomes" id="UP000823775">
    <property type="component" value="Unassembled WGS sequence"/>
</dbReference>
<accession>A0ABS8RZU0</accession>
<dbReference type="InterPro" id="IPR044015">
    <property type="entry name" value="FBPase_C_dom"/>
</dbReference>
<keyword evidence="4" id="KW-0804">Transcription</keyword>
<evidence type="ECO:0000259" key="6">
    <source>
        <dbReference type="PROSITE" id="PS51294"/>
    </source>
</evidence>
<dbReference type="PANTHER" id="PTHR44191:SF62">
    <property type="entry name" value="OS04G0341900 PROTEIN"/>
    <property type="match status" value="1"/>
</dbReference>
<evidence type="ECO:0000256" key="3">
    <source>
        <dbReference type="ARBA" id="ARBA00023125"/>
    </source>
</evidence>
<dbReference type="SUPFAM" id="SSF46689">
    <property type="entry name" value="Homeodomain-like"/>
    <property type="match status" value="1"/>
</dbReference>
<keyword evidence="8" id="KW-1185">Reference proteome</keyword>
<evidence type="ECO:0000256" key="5">
    <source>
        <dbReference type="ARBA" id="ARBA00023242"/>
    </source>
</evidence>
<dbReference type="Gene3D" id="3.40.190.80">
    <property type="match status" value="1"/>
</dbReference>
<dbReference type="InterPro" id="IPR052245">
    <property type="entry name" value="Plant_Stress_Dev_TF"/>
</dbReference>
<dbReference type="PROSITE" id="PS00124">
    <property type="entry name" value="FBPASE"/>
    <property type="match status" value="1"/>
</dbReference>
<sequence>MMNFLWAGGFSVAFDPLDGSSIVRHKLHSRNHLWCVAGDKLARGHRKNQIAAAMGIFGPRTTYVLALKDALAPNIEFPLLDEGLNYMAKENGNMSRTPQKLEKENVFLKFEPHLTILIYIVLTTNIQFSFQLLHLGVGSGAKMTKGGSSEPSSLEKYILIDYYVKEKYTLRYTGGMVPNVNQIIVKEKGIFTNVTSPSAKAKLRLLFEVAPLGFLIEKAGGYSSDGKQSVLDKWTLSGKSLPISSSSIYDDDDEGGRRVKWTEEENKKVKCSLVIEKKERCRGQREEHRRFLMGLEKYGKGDWRNISRNFVISKTPTQVASHAQKYYLRQIAGRKDKRRPSIMIFFYCQSQQPYLPTTLKMGFGIIATAVVWFSVSCFRESTYLFAEPFHSMNEFSLRPLYSRQYRSPKASKLKAVVEAVWQGKDASKEQAVKFSLEILY</sequence>
<keyword evidence="3" id="KW-0238">DNA-binding</keyword>
<comment type="subcellular location">
    <subcellularLocation>
        <location evidence="1">Nucleus</location>
    </subcellularLocation>
</comment>
<dbReference type="InterPro" id="IPR020548">
    <property type="entry name" value="Fructose_bisphosphatase_AS"/>
</dbReference>
<dbReference type="PROSITE" id="PS51294">
    <property type="entry name" value="HTH_MYB"/>
    <property type="match status" value="1"/>
</dbReference>
<evidence type="ECO:0000313" key="7">
    <source>
        <dbReference type="EMBL" id="MCD7452350.1"/>
    </source>
</evidence>
<comment type="caution">
    <text evidence="7">The sequence shown here is derived from an EMBL/GenBank/DDBJ whole genome shotgun (WGS) entry which is preliminary data.</text>
</comment>
<dbReference type="NCBIfam" id="TIGR01557">
    <property type="entry name" value="myb_SHAQKYF"/>
    <property type="match status" value="1"/>
</dbReference>
<dbReference type="Gene3D" id="3.30.540.10">
    <property type="entry name" value="Fructose-1,6-Bisphosphatase, subunit A, domain 1"/>
    <property type="match status" value="1"/>
</dbReference>
<dbReference type="PANTHER" id="PTHR44191">
    <property type="entry name" value="TRANSCRIPTION FACTOR KUA1"/>
    <property type="match status" value="1"/>
</dbReference>
<dbReference type="InterPro" id="IPR009057">
    <property type="entry name" value="Homeodomain-like_sf"/>
</dbReference>
<dbReference type="SUPFAM" id="SSF56655">
    <property type="entry name" value="Carbohydrate phosphatase"/>
    <property type="match status" value="2"/>
</dbReference>
<keyword evidence="5" id="KW-0539">Nucleus</keyword>
<feature type="domain" description="HTH myb-type" evidence="6">
    <location>
        <begin position="286"/>
        <end position="331"/>
    </location>
</feature>
<evidence type="ECO:0000256" key="1">
    <source>
        <dbReference type="ARBA" id="ARBA00004123"/>
    </source>
</evidence>
<dbReference type="Pfam" id="PF00249">
    <property type="entry name" value="Myb_DNA-binding"/>
    <property type="match status" value="1"/>
</dbReference>
<dbReference type="CDD" id="cd00167">
    <property type="entry name" value="SANT"/>
    <property type="match status" value="1"/>
</dbReference>
<gene>
    <name evidence="7" type="ORF">HAX54_016278</name>
</gene>
<evidence type="ECO:0000256" key="4">
    <source>
        <dbReference type="ARBA" id="ARBA00023163"/>
    </source>
</evidence>
<dbReference type="SMART" id="SM00717">
    <property type="entry name" value="SANT"/>
    <property type="match status" value="1"/>
</dbReference>
<dbReference type="InterPro" id="IPR017930">
    <property type="entry name" value="Myb_dom"/>
</dbReference>
<dbReference type="Gene3D" id="1.10.10.60">
    <property type="entry name" value="Homeodomain-like"/>
    <property type="match status" value="1"/>
</dbReference>
<dbReference type="EMBL" id="JACEIK010000205">
    <property type="protein sequence ID" value="MCD7452350.1"/>
    <property type="molecule type" value="Genomic_DNA"/>
</dbReference>
<evidence type="ECO:0000313" key="8">
    <source>
        <dbReference type="Proteomes" id="UP000823775"/>
    </source>
</evidence>
<protein>
    <recommendedName>
        <fullName evidence="6">HTH myb-type domain-containing protein</fullName>
    </recommendedName>
</protein>
<evidence type="ECO:0000256" key="2">
    <source>
        <dbReference type="ARBA" id="ARBA00023015"/>
    </source>
</evidence>
<dbReference type="PRINTS" id="PR01958">
    <property type="entry name" value="S17BPHPHTASE"/>
</dbReference>
<keyword evidence="2" id="KW-0805">Transcription regulation</keyword>
<dbReference type="InterPro" id="IPR001005">
    <property type="entry name" value="SANT/Myb"/>
</dbReference>
<proteinExistence type="predicted"/>
<reference evidence="7 8" key="1">
    <citation type="journal article" date="2021" name="BMC Genomics">
        <title>Datura genome reveals duplications of psychoactive alkaloid biosynthetic genes and high mutation rate following tissue culture.</title>
        <authorList>
            <person name="Rajewski A."/>
            <person name="Carter-House D."/>
            <person name="Stajich J."/>
            <person name="Litt A."/>
        </authorList>
    </citation>
    <scope>NUCLEOTIDE SEQUENCE [LARGE SCALE GENOMIC DNA]</scope>
    <source>
        <strain evidence="7">AR-01</strain>
    </source>
</reference>